<dbReference type="GO" id="GO:0015074">
    <property type="term" value="P:DNA integration"/>
    <property type="evidence" value="ECO:0007669"/>
    <property type="project" value="InterPro"/>
</dbReference>
<dbReference type="RefSeq" id="WP_100674431.1">
    <property type="nucleotide sequence ID" value="NZ_NJGD01000021.1"/>
</dbReference>
<feature type="domain" description="Integrase catalytic" evidence="2">
    <location>
        <begin position="130"/>
        <end position="310"/>
    </location>
</feature>
<name>A0A2J0YUW7_RHIML</name>
<dbReference type="PROSITE" id="PS50994">
    <property type="entry name" value="INTEGRASE"/>
    <property type="match status" value="1"/>
</dbReference>
<dbReference type="InterPro" id="IPR001584">
    <property type="entry name" value="Integrase_cat-core"/>
</dbReference>
<dbReference type="Pfam" id="PF13551">
    <property type="entry name" value="HTH_29"/>
    <property type="match status" value="1"/>
</dbReference>
<dbReference type="SUPFAM" id="SSF46689">
    <property type="entry name" value="Homeodomain-like"/>
    <property type="match status" value="1"/>
</dbReference>
<dbReference type="PANTHER" id="PTHR35004">
    <property type="entry name" value="TRANSPOSASE RV3428C-RELATED"/>
    <property type="match status" value="1"/>
</dbReference>
<feature type="region of interest" description="Disordered" evidence="1">
    <location>
        <begin position="408"/>
        <end position="458"/>
    </location>
</feature>
<accession>A0A2J0YUW7</accession>
<evidence type="ECO:0000259" key="2">
    <source>
        <dbReference type="PROSITE" id="PS50994"/>
    </source>
</evidence>
<dbReference type="Gene3D" id="3.30.420.10">
    <property type="entry name" value="Ribonuclease H-like superfamily/Ribonuclease H"/>
    <property type="match status" value="1"/>
</dbReference>
<dbReference type="InterPro" id="IPR012337">
    <property type="entry name" value="RNaseH-like_sf"/>
</dbReference>
<reference evidence="3 4" key="1">
    <citation type="submission" date="2017-06" db="EMBL/GenBank/DDBJ databases">
        <title>Ensifer strains isolated from leguminous trees and herbs display diverse denitrification phenotypes with some acting as strong N2O sinks.</title>
        <authorList>
            <person name="Woliy K."/>
            <person name="Mania D."/>
            <person name="Bakken L.R."/>
            <person name="Frostegard A."/>
        </authorList>
    </citation>
    <scope>NUCLEOTIDE SEQUENCE [LARGE SCALE GENOMIC DNA]</scope>
    <source>
        <strain evidence="3 4">AC50a</strain>
    </source>
</reference>
<evidence type="ECO:0000256" key="1">
    <source>
        <dbReference type="SAM" id="MobiDB-lite"/>
    </source>
</evidence>
<dbReference type="NCBIfam" id="NF033594">
    <property type="entry name" value="transpos_ISNCY_2"/>
    <property type="match status" value="1"/>
</dbReference>
<protein>
    <submittedName>
        <fullName evidence="3">ISNCY family transposase</fullName>
    </submittedName>
</protein>
<evidence type="ECO:0000313" key="4">
    <source>
        <dbReference type="Proteomes" id="UP000231987"/>
    </source>
</evidence>
<dbReference type="InterPro" id="IPR009057">
    <property type="entry name" value="Homeodomain-like_sf"/>
</dbReference>
<proteinExistence type="predicted"/>
<dbReference type="GO" id="GO:0003676">
    <property type="term" value="F:nucleic acid binding"/>
    <property type="evidence" value="ECO:0007669"/>
    <property type="project" value="InterPro"/>
</dbReference>
<dbReference type="SUPFAM" id="SSF53098">
    <property type="entry name" value="Ribonuclease H-like"/>
    <property type="match status" value="1"/>
</dbReference>
<sequence length="475" mass="54309">MSCLITMSQKELHRLELIQRIRGGSLTVVEAAALLRLSRSQVHRLLQAYDLDGADGLVSKKRGRPSNRRYSEDFRNLVLDLVREHYGDFGPTLAAEKLLERHRISVSKETLRQWMIEAGLWVSRRERKKRIFQPRGRRDCFGELVQIDGSHHWWFENRGPKCALLVYIDDATGKLLHLRFAGSENTFDYLHATKAYLQQWGKPIAFYSDKHGIFRTTHASEQDRTSGLTQFGRALYELNIDIICANTPQAKGRVERANQTLQDRLVKELRLRGIDTIEAANAYAPEFMADFNLRFGKAPRNPKDMHRALAAHENLDGAMCRKEIRKLSQSLTLRYDKVMFLLDPTDLATALAGKKLIVCDYPDGRLEITHEGASLPYRTFDMLRSVHRSEVVENKRLDDMLALVAEMQAGREQQRSKGGPRRTGQTDHMFGIPDGSQSNGYQKRGRKPGRRTDFTNDPVVIAKRQQALAQLKAAE</sequence>
<dbReference type="EMBL" id="NJGD01000021">
    <property type="protein sequence ID" value="PJR10740.1"/>
    <property type="molecule type" value="Genomic_DNA"/>
</dbReference>
<comment type="caution">
    <text evidence="3">The sequence shown here is derived from an EMBL/GenBank/DDBJ whole genome shotgun (WGS) entry which is preliminary data.</text>
</comment>
<gene>
    <name evidence="3" type="ORF">CEJ86_28560</name>
</gene>
<dbReference type="AlphaFoldDB" id="A0A2J0YUW7"/>
<dbReference type="PANTHER" id="PTHR35004:SF7">
    <property type="entry name" value="INTEGRASE PROTEIN"/>
    <property type="match status" value="1"/>
</dbReference>
<dbReference type="Proteomes" id="UP000231987">
    <property type="component" value="Unassembled WGS sequence"/>
</dbReference>
<dbReference type="InterPro" id="IPR036397">
    <property type="entry name" value="RNaseH_sf"/>
</dbReference>
<evidence type="ECO:0000313" key="3">
    <source>
        <dbReference type="EMBL" id="PJR10740.1"/>
    </source>
</evidence>
<organism evidence="3 4">
    <name type="scientific">Rhizobium meliloti</name>
    <name type="common">Ensifer meliloti</name>
    <name type="synonym">Sinorhizobium meliloti</name>
    <dbReference type="NCBI Taxonomy" id="382"/>
    <lineage>
        <taxon>Bacteria</taxon>
        <taxon>Pseudomonadati</taxon>
        <taxon>Pseudomonadota</taxon>
        <taxon>Alphaproteobacteria</taxon>
        <taxon>Hyphomicrobiales</taxon>
        <taxon>Rhizobiaceae</taxon>
        <taxon>Sinorhizobium/Ensifer group</taxon>
        <taxon>Sinorhizobium</taxon>
    </lineage>
</organism>
<dbReference type="InterPro" id="IPR047797">
    <property type="entry name" value="ISNCY_transpos"/>
</dbReference>